<protein>
    <submittedName>
        <fullName evidence="2">Uncharacterized protein</fullName>
    </submittedName>
</protein>
<dbReference type="Proteomes" id="UP000887578">
    <property type="component" value="Unplaced"/>
</dbReference>
<proteinExistence type="predicted"/>
<accession>A0A914QAN7</accession>
<evidence type="ECO:0000313" key="2">
    <source>
        <dbReference type="WBParaSite" id="PDA_v2.g28699.t1"/>
    </source>
</evidence>
<name>A0A914QAN7_9BILA</name>
<dbReference type="WBParaSite" id="PDA_v2.g28699.t1">
    <property type="protein sequence ID" value="PDA_v2.g28699.t1"/>
    <property type="gene ID" value="PDA_v2.g28699"/>
</dbReference>
<evidence type="ECO:0000313" key="1">
    <source>
        <dbReference type="Proteomes" id="UP000887578"/>
    </source>
</evidence>
<organism evidence="1 2">
    <name type="scientific">Panagrolaimus davidi</name>
    <dbReference type="NCBI Taxonomy" id="227884"/>
    <lineage>
        <taxon>Eukaryota</taxon>
        <taxon>Metazoa</taxon>
        <taxon>Ecdysozoa</taxon>
        <taxon>Nematoda</taxon>
        <taxon>Chromadorea</taxon>
        <taxon>Rhabditida</taxon>
        <taxon>Tylenchina</taxon>
        <taxon>Panagrolaimomorpha</taxon>
        <taxon>Panagrolaimoidea</taxon>
        <taxon>Panagrolaimidae</taxon>
        <taxon>Panagrolaimus</taxon>
    </lineage>
</organism>
<dbReference type="AlphaFoldDB" id="A0A914QAN7"/>
<sequence length="91" mass="11028">MIIGKELYGNCCRTYQLKQKIEDIKNRHDDSEDADCVQTFQRSHKDWDPWIIGEYEWTRNQKRLQVFFKWKADPDAITVETHPNFVHRKMG</sequence>
<reference evidence="2" key="1">
    <citation type="submission" date="2022-11" db="UniProtKB">
        <authorList>
            <consortium name="WormBaseParasite"/>
        </authorList>
    </citation>
    <scope>IDENTIFICATION</scope>
</reference>
<keyword evidence="1" id="KW-1185">Reference proteome</keyword>